<dbReference type="Proteomes" id="UP001147700">
    <property type="component" value="Unassembled WGS sequence"/>
</dbReference>
<reference evidence="2" key="1">
    <citation type="submission" date="2022-10" db="EMBL/GenBank/DDBJ databases">
        <title>The WGS of Solirubrobacter sp. CPCC 204708.</title>
        <authorList>
            <person name="Jiang Z."/>
        </authorList>
    </citation>
    <scope>NUCLEOTIDE SEQUENCE</scope>
    <source>
        <strain evidence="2">CPCC 204708</strain>
    </source>
</reference>
<sequence length="92" mass="9594">MGFEGDAYLFAVALVGAWLLAVAAIAALAFLRPSRAGTLVLGVAAAAQLAMLIRAATVQLWPLVVVAALALVGALAVWRRWRVSSARRPPCP</sequence>
<accession>A0ABT4RRV5</accession>
<comment type="caution">
    <text evidence="2">The sequence shown here is derived from an EMBL/GenBank/DDBJ whole genome shotgun (WGS) entry which is preliminary data.</text>
</comment>
<feature type="transmembrane region" description="Helical" evidence="1">
    <location>
        <begin position="59"/>
        <end position="78"/>
    </location>
</feature>
<dbReference type="EMBL" id="JAPCID010000052">
    <property type="protein sequence ID" value="MDA0141227.1"/>
    <property type="molecule type" value="Genomic_DNA"/>
</dbReference>
<gene>
    <name evidence="2" type="ORF">OJ962_27260</name>
</gene>
<keyword evidence="3" id="KW-1185">Reference proteome</keyword>
<evidence type="ECO:0000313" key="2">
    <source>
        <dbReference type="EMBL" id="MDA0141227.1"/>
    </source>
</evidence>
<evidence type="ECO:0000256" key="1">
    <source>
        <dbReference type="SAM" id="Phobius"/>
    </source>
</evidence>
<name>A0ABT4RRV5_9ACTN</name>
<organism evidence="2 3">
    <name type="scientific">Solirubrobacter deserti</name>
    <dbReference type="NCBI Taxonomy" id="2282478"/>
    <lineage>
        <taxon>Bacteria</taxon>
        <taxon>Bacillati</taxon>
        <taxon>Actinomycetota</taxon>
        <taxon>Thermoleophilia</taxon>
        <taxon>Solirubrobacterales</taxon>
        <taxon>Solirubrobacteraceae</taxon>
        <taxon>Solirubrobacter</taxon>
    </lineage>
</organism>
<dbReference type="RefSeq" id="WP_202952420.1">
    <property type="nucleotide sequence ID" value="NZ_JAPCID010000052.1"/>
</dbReference>
<proteinExistence type="predicted"/>
<keyword evidence="1" id="KW-0812">Transmembrane</keyword>
<evidence type="ECO:0000313" key="3">
    <source>
        <dbReference type="Proteomes" id="UP001147700"/>
    </source>
</evidence>
<keyword evidence="1" id="KW-0472">Membrane</keyword>
<keyword evidence="1" id="KW-1133">Transmembrane helix</keyword>
<protein>
    <submittedName>
        <fullName evidence="2">Uncharacterized protein</fullName>
    </submittedName>
</protein>
<feature type="transmembrane region" description="Helical" evidence="1">
    <location>
        <begin position="6"/>
        <end position="29"/>
    </location>
</feature>